<proteinExistence type="predicted"/>
<gene>
    <name evidence="1" type="ORF">FCALED_LOCUS15713</name>
</gene>
<feature type="non-terminal residue" evidence="1">
    <location>
        <position position="1"/>
    </location>
</feature>
<comment type="caution">
    <text evidence="1">The sequence shown here is derived from an EMBL/GenBank/DDBJ whole genome shotgun (WGS) entry which is preliminary data.</text>
</comment>
<sequence length="42" mass="4894">MNKKFETSSRDPTKQPESILPFVIEELPSEYLDKGLKIKLNE</sequence>
<evidence type="ECO:0000313" key="1">
    <source>
        <dbReference type="EMBL" id="CAG8742348.1"/>
    </source>
</evidence>
<organism evidence="1 2">
    <name type="scientific">Funneliformis caledonium</name>
    <dbReference type="NCBI Taxonomy" id="1117310"/>
    <lineage>
        <taxon>Eukaryota</taxon>
        <taxon>Fungi</taxon>
        <taxon>Fungi incertae sedis</taxon>
        <taxon>Mucoromycota</taxon>
        <taxon>Glomeromycotina</taxon>
        <taxon>Glomeromycetes</taxon>
        <taxon>Glomerales</taxon>
        <taxon>Glomeraceae</taxon>
        <taxon>Funneliformis</taxon>
    </lineage>
</organism>
<evidence type="ECO:0000313" key="2">
    <source>
        <dbReference type="Proteomes" id="UP000789570"/>
    </source>
</evidence>
<dbReference type="AlphaFoldDB" id="A0A9N9NJ03"/>
<reference evidence="1" key="1">
    <citation type="submission" date="2021-06" db="EMBL/GenBank/DDBJ databases">
        <authorList>
            <person name="Kallberg Y."/>
            <person name="Tangrot J."/>
            <person name="Rosling A."/>
        </authorList>
    </citation>
    <scope>NUCLEOTIDE SEQUENCE</scope>
    <source>
        <strain evidence="1">UK204</strain>
    </source>
</reference>
<accession>A0A9N9NJ03</accession>
<dbReference type="EMBL" id="CAJVPQ010015357">
    <property type="protein sequence ID" value="CAG8742348.1"/>
    <property type="molecule type" value="Genomic_DNA"/>
</dbReference>
<dbReference type="Proteomes" id="UP000789570">
    <property type="component" value="Unassembled WGS sequence"/>
</dbReference>
<keyword evidence="2" id="KW-1185">Reference proteome</keyword>
<protein>
    <submittedName>
        <fullName evidence="1">16279_t:CDS:1</fullName>
    </submittedName>
</protein>
<name>A0A9N9NJ03_9GLOM</name>